<dbReference type="InParanoid" id="A0A1Y2AI52"/>
<evidence type="ECO:0000313" key="3">
    <source>
        <dbReference type="Proteomes" id="UP000193986"/>
    </source>
</evidence>
<dbReference type="Gene3D" id="3.20.20.140">
    <property type="entry name" value="Metal-dependent hydrolases"/>
    <property type="match status" value="1"/>
</dbReference>
<protein>
    <recommendedName>
        <fullName evidence="1">Dipeptidase</fullName>
        <ecNumber evidence="1">3.4.13.19</ecNumber>
    </recommendedName>
</protein>
<dbReference type="InterPro" id="IPR032466">
    <property type="entry name" value="Metal_Hydrolase"/>
</dbReference>
<keyword evidence="1" id="KW-0645">Protease</keyword>
<organism evidence="2 3">
    <name type="scientific">Naematelia encephala</name>
    <dbReference type="NCBI Taxonomy" id="71784"/>
    <lineage>
        <taxon>Eukaryota</taxon>
        <taxon>Fungi</taxon>
        <taxon>Dikarya</taxon>
        <taxon>Basidiomycota</taxon>
        <taxon>Agaricomycotina</taxon>
        <taxon>Tremellomycetes</taxon>
        <taxon>Tremellales</taxon>
        <taxon>Naemateliaceae</taxon>
        <taxon>Naematelia</taxon>
    </lineage>
</organism>
<dbReference type="GO" id="GO:0046872">
    <property type="term" value="F:metal ion binding"/>
    <property type="evidence" value="ECO:0007669"/>
    <property type="project" value="UniProtKB-UniRule"/>
</dbReference>
<dbReference type="PANTHER" id="PTHR10443">
    <property type="entry name" value="MICROSOMAL DIPEPTIDASE"/>
    <property type="match status" value="1"/>
</dbReference>
<dbReference type="AlphaFoldDB" id="A0A1Y2AI52"/>
<name>A0A1Y2AI52_9TREE</name>
<dbReference type="GO" id="GO:0070573">
    <property type="term" value="F:metallodipeptidase activity"/>
    <property type="evidence" value="ECO:0007669"/>
    <property type="project" value="InterPro"/>
</dbReference>
<dbReference type="STRING" id="71784.A0A1Y2AI52"/>
<keyword evidence="1" id="KW-0224">Dipeptidase</keyword>
<evidence type="ECO:0000256" key="1">
    <source>
        <dbReference type="RuleBase" id="RU341113"/>
    </source>
</evidence>
<comment type="similarity">
    <text evidence="1">Belongs to the metallo-dependent hydrolases superfamily. Peptidase M19 family.</text>
</comment>
<evidence type="ECO:0000313" key="2">
    <source>
        <dbReference type="EMBL" id="ORY22186.1"/>
    </source>
</evidence>
<dbReference type="Proteomes" id="UP000193986">
    <property type="component" value="Unassembled WGS sequence"/>
</dbReference>
<keyword evidence="1" id="KW-0482">Metalloprotease</keyword>
<keyword evidence="1" id="KW-0378">Hydrolase</keyword>
<feature type="chain" id="PRO_5011822764" description="Dipeptidase" evidence="1">
    <location>
        <begin position="25"/>
        <end position="426"/>
    </location>
</feature>
<dbReference type="PROSITE" id="PS51365">
    <property type="entry name" value="RENAL_DIPEPTIDASE_2"/>
    <property type="match status" value="1"/>
</dbReference>
<dbReference type="SUPFAM" id="SSF51556">
    <property type="entry name" value="Metallo-dependent hydrolases"/>
    <property type="match status" value="1"/>
</dbReference>
<reference evidence="2 3" key="1">
    <citation type="submission" date="2016-07" db="EMBL/GenBank/DDBJ databases">
        <title>Pervasive Adenine N6-methylation of Active Genes in Fungi.</title>
        <authorList>
            <consortium name="DOE Joint Genome Institute"/>
            <person name="Mondo S.J."/>
            <person name="Dannebaum R.O."/>
            <person name="Kuo R.C."/>
            <person name="Labutti K."/>
            <person name="Haridas S."/>
            <person name="Kuo A."/>
            <person name="Salamov A."/>
            <person name="Ahrendt S.R."/>
            <person name="Lipzen A."/>
            <person name="Sullivan W."/>
            <person name="Andreopoulos W.B."/>
            <person name="Clum A."/>
            <person name="Lindquist E."/>
            <person name="Daum C."/>
            <person name="Ramamoorthy G.K."/>
            <person name="Gryganskyi A."/>
            <person name="Culley D."/>
            <person name="Magnuson J.K."/>
            <person name="James T.Y."/>
            <person name="O'Malley M.A."/>
            <person name="Stajich J.E."/>
            <person name="Spatafora J.W."/>
            <person name="Visel A."/>
            <person name="Grigoriev I.V."/>
        </authorList>
    </citation>
    <scope>NUCLEOTIDE SEQUENCE [LARGE SCALE GENOMIC DNA]</scope>
    <source>
        <strain evidence="2 3">68-887.2</strain>
    </source>
</reference>
<comment type="cofactor">
    <cofactor evidence="1">
        <name>Zn(2+)</name>
        <dbReference type="ChEBI" id="CHEBI:29105"/>
    </cofactor>
</comment>
<feature type="signal peptide" evidence="1">
    <location>
        <begin position="1"/>
        <end position="24"/>
    </location>
</feature>
<dbReference type="CDD" id="cd01301">
    <property type="entry name" value="rDP_like"/>
    <property type="match status" value="1"/>
</dbReference>
<proteinExistence type="inferred from homology"/>
<dbReference type="Pfam" id="PF01244">
    <property type="entry name" value="Peptidase_M19"/>
    <property type="match status" value="1"/>
</dbReference>
<dbReference type="InterPro" id="IPR008257">
    <property type="entry name" value="Pept_M19"/>
</dbReference>
<keyword evidence="1" id="KW-0732">Signal</keyword>
<gene>
    <name evidence="2" type="ORF">BCR39DRAFT_552112</name>
</gene>
<keyword evidence="1" id="KW-0479">Metal-binding</keyword>
<comment type="caution">
    <text evidence="2">The sequence shown here is derived from an EMBL/GenBank/DDBJ whole genome shotgun (WGS) entry which is preliminary data.</text>
</comment>
<keyword evidence="1" id="KW-0862">Zinc</keyword>
<dbReference type="GO" id="GO:0006508">
    <property type="term" value="P:proteolysis"/>
    <property type="evidence" value="ECO:0007669"/>
    <property type="project" value="UniProtKB-KW"/>
</dbReference>
<comment type="catalytic activity">
    <reaction evidence="1">
        <text>an L-aminoacyl-L-amino acid + H2O = 2 an L-alpha-amino acid</text>
        <dbReference type="Rhea" id="RHEA:48940"/>
        <dbReference type="ChEBI" id="CHEBI:15377"/>
        <dbReference type="ChEBI" id="CHEBI:59869"/>
        <dbReference type="ChEBI" id="CHEBI:77460"/>
        <dbReference type="EC" id="3.4.13.19"/>
    </reaction>
</comment>
<sequence>MKAYHLLTGLLVAALGAVARSSEALEHALAEALRVMEQHPLIDGHIDLPFIVRSLGPRPLEVIARHNETMPGHVDLERMRQGRLAGLFMVAWIPCPDPWASDDYLDPNNAVRDTLEAIDIIQQMVVSAPNDLTLARNSEEVKQAFESGKISTLIGVEGGHQLGNSLSSLRLYAQLGVRYVTLTHTCHNAFASSAGSGTPIEPAHPSNGLTDFGRELVVEMNRLGVLVDLSHTSYQTMTDAIAISHAPVLFSHSGAAAIYDHPRNVPDSVLALIGDGADQNPGLVMSVFHSPFIDSKNATVERVADHIEHIAVVCGKRHVGISSDFDGTNNAVQGLEDATKYPSLIAELILRGWTEDELADLMGGNLIRILDDADRASGSLAWMPASAATYGRRKDLPAHWGGADDEYLPADVKQYLNQRRQLHDEL</sequence>
<dbReference type="EC" id="3.4.13.19" evidence="1"/>
<dbReference type="PANTHER" id="PTHR10443:SF12">
    <property type="entry name" value="DIPEPTIDASE"/>
    <property type="match status" value="1"/>
</dbReference>
<dbReference type="EMBL" id="MCFC01000097">
    <property type="protein sequence ID" value="ORY22186.1"/>
    <property type="molecule type" value="Genomic_DNA"/>
</dbReference>
<dbReference type="OrthoDB" id="445695at2759"/>
<keyword evidence="3" id="KW-1185">Reference proteome</keyword>
<accession>A0A1Y2AI52</accession>